<evidence type="ECO:0000313" key="3">
    <source>
        <dbReference type="WBParaSite" id="SSTP_0000222400.1"/>
    </source>
</evidence>
<keyword evidence="2" id="KW-1185">Reference proteome</keyword>
<name>A0A0K0DYB0_STRER</name>
<dbReference type="AlphaFoldDB" id="A0A0K0DYB0"/>
<dbReference type="Proteomes" id="UP000035681">
    <property type="component" value="Unplaced"/>
</dbReference>
<reference evidence="3" key="1">
    <citation type="submission" date="2015-08" db="UniProtKB">
        <authorList>
            <consortium name="WormBaseParasite"/>
        </authorList>
    </citation>
    <scope>IDENTIFICATION</scope>
</reference>
<dbReference type="Gene3D" id="2.30.30.140">
    <property type="match status" value="1"/>
</dbReference>
<accession>A0A0K0DYB0</accession>
<evidence type="ECO:0000256" key="1">
    <source>
        <dbReference type="SAM" id="MobiDB-lite"/>
    </source>
</evidence>
<evidence type="ECO:0000313" key="2">
    <source>
        <dbReference type="Proteomes" id="UP000035681"/>
    </source>
</evidence>
<dbReference type="WBParaSite" id="SSTP_0000222400.1">
    <property type="protein sequence ID" value="SSTP_0000222400.1"/>
    <property type="gene ID" value="SSTP_0000222400"/>
</dbReference>
<dbReference type="SUPFAM" id="SSF63748">
    <property type="entry name" value="Tudor/PWWP/MBT"/>
    <property type="match status" value="1"/>
</dbReference>
<proteinExistence type="predicted"/>
<evidence type="ECO:0000313" key="4">
    <source>
        <dbReference type="WBParaSite" id="TCONS_00009108.p1"/>
    </source>
</evidence>
<protein>
    <submittedName>
        <fullName evidence="3 4">Tudor domain-containing protein</fullName>
    </submittedName>
</protein>
<organism evidence="3">
    <name type="scientific">Strongyloides stercoralis</name>
    <name type="common">Threadworm</name>
    <dbReference type="NCBI Taxonomy" id="6248"/>
    <lineage>
        <taxon>Eukaryota</taxon>
        <taxon>Metazoa</taxon>
        <taxon>Ecdysozoa</taxon>
        <taxon>Nematoda</taxon>
        <taxon>Chromadorea</taxon>
        <taxon>Rhabditida</taxon>
        <taxon>Tylenchina</taxon>
        <taxon>Panagrolaimomorpha</taxon>
        <taxon>Strongyloidoidea</taxon>
        <taxon>Strongyloididae</taxon>
        <taxon>Strongyloides</taxon>
    </lineage>
</organism>
<feature type="region of interest" description="Disordered" evidence="1">
    <location>
        <begin position="210"/>
        <end position="231"/>
    </location>
</feature>
<sequence>MHLRQYQNRNFQANSIKSNLSRTSKYSSMYEKPSLLHNEDENLNDFVGEEKDKNKYIVQISVSNQRDNLKTFSKYEISNLILLKIKQSNIFIPKEICFDKCLKPLAIPRNIFNNILNDEIINAMNDNYKLSLVSRKSNLTSQNKMVKKFECSGSDENENYSMDSFYNDRKIKKIYGREINIINHMMTKTSKCVNKYTFLRKEQIGYNKNHDSEKTNNFYAPSHETDHSDKENRYWNDDLGSCSKIDKVTIKDSCFSFQTIVPIISTLSKTKYQNVLERDNSPVRRTSSSSIFVPRKIISSKTLNVEVVNVISPSFVYVREINHIAENLTIKMPMDLKKIRSELEDLIHYNADELFEIQSCKEPFLWRYCMAPLNEKSLGRARIIQKMVVNNSGTSYNDMDDLYVKVFFLDYGTTTWVYIKCCYLFPYPEWYAYPPQVIPITLFDVVPKYVVGNINDSTYKWTISICNELSNIINKFKIFEVYIINTYAQKVNKLSTYSGYLYGYENFIDENSDGDNNNKVNVSSALIWKCYDELLHKDNNNYFDFPNIYDIEIEYIVDFNYLPNYLKSEHKLVKTAHIIAAKKMAEQFSEDEYKNKKKIRIPPLLVPLDVWPRGNLPWDYDTLVYSGFVSNNVIGFIVNDQSTNVNCYSFSSIPLLNYQIEQSFVEDNVICNQIDKIFKAKKLVDDVLNDFYRIKENRRCFNWEYVQGKLEHYEPVNCIVGLIDENDACIFNCRRARIHYLVENFAEEFDLYVKGIVPTHRKKHIRYVIVELYDYADVVVVPTDSICQIHPMHDIINPFSLRMCIDYDIENIQLTKFKKSIKSNVSEVISLKKMFSEIVCIGTPKRAILQGGPSVGMKKRYKFEYFIHPWKDPFSYKIRFITELWSDKTIFLDKETLLSSQYFKNLRHCKKLEYLQQFNKIATISNYSNQRIQTMQKKKKLLTKGITNLKTFQTYYSNNI</sequence>
<dbReference type="WBParaSite" id="TCONS_00009108.p1">
    <property type="protein sequence ID" value="TCONS_00009108.p1"/>
    <property type="gene ID" value="XLOC_006954"/>
</dbReference>